<name>A0A9N9QAX6_9CUCU</name>
<sequence length="422" mass="48307">MATNDTRYSIRDVENVVQSIEGKIKSTTVSKPTRPGDNFVSLILQVDFDLEKNGKSRSVSATESLIAKRLPPSRQNREFAALGMKNEIQWYKEILPLLRDFAIANTIEVNYYADYMGSRLNMDPNLTELDDEAVLLLKNLKSEGFKNEDRFVGFDLPTTKESLRMLAHFHALPLVMKFKAPEVFATLKNYLNTCQLGVPPPTPTAQSLDWFPTNPAARKPPTNLVIEQMMQLPGCQPYKIQLQAMKNNETDLAEHKFAAEPWNTIVHGDYWVNNIMLKPRIEMEPRVKMLDFQFLEYGSFGLDVVFFLLSSVKNDIQKNHLDDLIKFYYNELTGVLDKQDVSELKLTYEDYLAELKRCAKTLGIEHLLFISCIIFGPKEGPDVSLGEIKMLDHLKNIAENMNQNHKDKLELILKLAGQRGWI</sequence>
<dbReference type="Gene3D" id="3.90.1200.10">
    <property type="match status" value="1"/>
</dbReference>
<dbReference type="PANTHER" id="PTHR11012">
    <property type="entry name" value="PROTEIN KINASE-LIKE DOMAIN-CONTAINING"/>
    <property type="match status" value="1"/>
</dbReference>
<dbReference type="InterPro" id="IPR004119">
    <property type="entry name" value="EcKL"/>
</dbReference>
<organism evidence="2 3">
    <name type="scientific">Ceutorhynchus assimilis</name>
    <name type="common">cabbage seed weevil</name>
    <dbReference type="NCBI Taxonomy" id="467358"/>
    <lineage>
        <taxon>Eukaryota</taxon>
        <taxon>Metazoa</taxon>
        <taxon>Ecdysozoa</taxon>
        <taxon>Arthropoda</taxon>
        <taxon>Hexapoda</taxon>
        <taxon>Insecta</taxon>
        <taxon>Pterygota</taxon>
        <taxon>Neoptera</taxon>
        <taxon>Endopterygota</taxon>
        <taxon>Coleoptera</taxon>
        <taxon>Polyphaga</taxon>
        <taxon>Cucujiformia</taxon>
        <taxon>Curculionidae</taxon>
        <taxon>Ceutorhynchinae</taxon>
        <taxon>Ceutorhynchus</taxon>
    </lineage>
</organism>
<protein>
    <recommendedName>
        <fullName evidence="1">CHK kinase-like domain-containing protein</fullName>
    </recommendedName>
</protein>
<dbReference type="EMBL" id="OU892288">
    <property type="protein sequence ID" value="CAG9762859.1"/>
    <property type="molecule type" value="Genomic_DNA"/>
</dbReference>
<proteinExistence type="predicted"/>
<reference evidence="2" key="1">
    <citation type="submission" date="2022-01" db="EMBL/GenBank/DDBJ databases">
        <authorList>
            <person name="King R."/>
        </authorList>
    </citation>
    <scope>NUCLEOTIDE SEQUENCE</scope>
</reference>
<gene>
    <name evidence="2" type="ORF">CEUTPL_LOCUS3530</name>
</gene>
<dbReference type="SUPFAM" id="SSF56112">
    <property type="entry name" value="Protein kinase-like (PK-like)"/>
    <property type="match status" value="1"/>
</dbReference>
<dbReference type="InterPro" id="IPR011009">
    <property type="entry name" value="Kinase-like_dom_sf"/>
</dbReference>
<evidence type="ECO:0000313" key="3">
    <source>
        <dbReference type="Proteomes" id="UP001152799"/>
    </source>
</evidence>
<keyword evidence="3" id="KW-1185">Reference proteome</keyword>
<feature type="domain" description="CHK kinase-like" evidence="1">
    <location>
        <begin position="135"/>
        <end position="338"/>
    </location>
</feature>
<dbReference type="Pfam" id="PF02958">
    <property type="entry name" value="EcKL"/>
    <property type="match status" value="1"/>
</dbReference>
<dbReference type="PANTHER" id="PTHR11012:SF55">
    <property type="entry name" value="BHLH DOMAIN-CONTAINING PROTEIN"/>
    <property type="match status" value="1"/>
</dbReference>
<evidence type="ECO:0000259" key="1">
    <source>
        <dbReference type="SMART" id="SM00587"/>
    </source>
</evidence>
<dbReference type="InterPro" id="IPR015897">
    <property type="entry name" value="CHK_kinase-like"/>
</dbReference>
<accession>A0A9N9QAX6</accession>
<evidence type="ECO:0000313" key="2">
    <source>
        <dbReference type="EMBL" id="CAG9762859.1"/>
    </source>
</evidence>
<dbReference type="AlphaFoldDB" id="A0A9N9QAX6"/>
<dbReference type="OrthoDB" id="191037at2759"/>
<dbReference type="Proteomes" id="UP001152799">
    <property type="component" value="Chromosome 12"/>
</dbReference>
<dbReference type="SMART" id="SM00587">
    <property type="entry name" value="CHK"/>
    <property type="match status" value="1"/>
</dbReference>